<keyword evidence="1" id="KW-0808">Transferase</keyword>
<dbReference type="Proteomes" id="UP000223361">
    <property type="component" value="Segment"/>
</dbReference>
<keyword evidence="2" id="KW-1185">Reference proteome</keyword>
<evidence type="ECO:0000313" key="1">
    <source>
        <dbReference type="EMBL" id="ARM66832.1"/>
    </source>
</evidence>
<reference evidence="1 2" key="1">
    <citation type="journal article" date="2017" name="Viruses">
        <title>Phage Biodiversity in Artisanal Cheese Wheys Reflects the Complexity of the Fermentation Process.</title>
        <authorList>
            <person name="Mahony J."/>
            <person name="Moscarelli A."/>
            <person name="Kelleher P."/>
            <person name="Lugli G.A."/>
            <person name="Ventura M."/>
            <person name="Settanni L."/>
            <person name="van Sinderen D."/>
        </authorList>
    </citation>
    <scope>NUCLEOTIDE SEQUENCE [LARGE SCALE GENOMIC DNA]</scope>
</reference>
<protein>
    <submittedName>
        <fullName evidence="1">Glycosyltransferase</fullName>
    </submittedName>
</protein>
<name>A0A1W6JKT3_9CAUD</name>
<dbReference type="GO" id="GO:0016740">
    <property type="term" value="F:transferase activity"/>
    <property type="evidence" value="ECO:0007669"/>
    <property type="project" value="UniProtKB-KW"/>
</dbReference>
<dbReference type="EMBL" id="KY554771">
    <property type="protein sequence ID" value="ARM66832.1"/>
    <property type="molecule type" value="Genomic_DNA"/>
</dbReference>
<accession>A0A1W6JKT3</accession>
<organism evidence="1 2">
    <name type="scientific">Lactococcus phage AM4</name>
    <dbReference type="NCBI Taxonomy" id="1965472"/>
    <lineage>
        <taxon>Viruses</taxon>
        <taxon>Duplodnaviria</taxon>
        <taxon>Heunggongvirae</taxon>
        <taxon>Uroviricota</taxon>
        <taxon>Caudoviricetes</taxon>
        <taxon>Audreyjarvisvirus</taxon>
        <taxon>Audreyjarvisvirus AM4</taxon>
    </lineage>
</organism>
<gene>
    <name evidence="1" type="ORF">AM4_174</name>
</gene>
<sequence>MFNPQYGIIQLNLKGMKMSELDEFKKVVSPIAYGLALKTETGTTEYQQLYAKEDIVKYFNNKPQLTIPKSIADELDEIFNEFVRERHSSSVWNLLWRAEEIDWEIGEQLSALLPDENQVNIAIAYLAGKALGVDLVKVVEG</sequence>
<evidence type="ECO:0000313" key="2">
    <source>
        <dbReference type="Proteomes" id="UP000223361"/>
    </source>
</evidence>
<proteinExistence type="predicted"/>